<evidence type="ECO:0000313" key="3">
    <source>
        <dbReference type="EMBL" id="EMG49854.1"/>
    </source>
</evidence>
<dbReference type="InterPro" id="IPR036778">
    <property type="entry name" value="OHCU_decarboxylase_sf"/>
</dbReference>
<dbReference type="HOGENOM" id="CLU_092522_0_1_1"/>
<dbReference type="PANTHER" id="PTHR37987">
    <property type="entry name" value="CHROMOSOME 9, WHOLE GENOME SHOTGUN SEQUENCE"/>
    <property type="match status" value="1"/>
</dbReference>
<gene>
    <name evidence="3" type="ORF">G210_5298</name>
</gene>
<keyword evidence="1" id="KW-0659">Purine metabolism</keyword>
<dbReference type="OrthoDB" id="5398391at2759"/>
<dbReference type="SUPFAM" id="SSF158694">
    <property type="entry name" value="UraD-Like"/>
    <property type="match status" value="1"/>
</dbReference>
<dbReference type="GO" id="GO:0006144">
    <property type="term" value="P:purine nucleobase metabolic process"/>
    <property type="evidence" value="ECO:0007669"/>
    <property type="project" value="UniProtKB-KW"/>
</dbReference>
<evidence type="ECO:0000256" key="1">
    <source>
        <dbReference type="ARBA" id="ARBA00022631"/>
    </source>
</evidence>
<dbReference type="Proteomes" id="UP000011777">
    <property type="component" value="Unassembled WGS sequence"/>
</dbReference>
<protein>
    <recommendedName>
        <fullName evidence="2">Oxo-4-hydroxy-4-carboxy-5-ureidoimidazoline decarboxylase domain-containing protein</fullName>
    </recommendedName>
</protein>
<name>M3K512_CANMX</name>
<dbReference type="InterPro" id="IPR018020">
    <property type="entry name" value="OHCU_decarboxylase"/>
</dbReference>
<reference evidence="3 4" key="1">
    <citation type="submission" date="2013-02" db="EMBL/GenBank/DDBJ databases">
        <title>Genome sequence of Candida maltosa Xu316, a potential industrial strain for xylitol and ethanol production.</title>
        <authorList>
            <person name="Yu J."/>
            <person name="Wang Q."/>
            <person name="Geng X."/>
            <person name="Bao W."/>
            <person name="He P."/>
            <person name="Cai J."/>
        </authorList>
    </citation>
    <scope>NUCLEOTIDE SEQUENCE [LARGE SCALE GENOMIC DNA]</scope>
    <source>
        <strain evidence="4">Xu316</strain>
    </source>
</reference>
<accession>M3K512</accession>
<comment type="caution">
    <text evidence="3">The sequence shown here is derived from an EMBL/GenBank/DDBJ whole genome shotgun (WGS) entry which is preliminary data.</text>
</comment>
<dbReference type="eggNOG" id="ENOG502S52N">
    <property type="taxonomic scope" value="Eukaryota"/>
</dbReference>
<evidence type="ECO:0000259" key="2">
    <source>
        <dbReference type="Pfam" id="PF09349"/>
    </source>
</evidence>
<dbReference type="STRING" id="1245528.M3K512"/>
<dbReference type="PANTHER" id="PTHR37987:SF1">
    <property type="entry name" value="OXO-4-HYDROXY-4-CARBOXY-5-UREIDOIMIDAZOLINE DECARBOXYLASE DOMAIN-CONTAINING PROTEIN"/>
    <property type="match status" value="1"/>
</dbReference>
<organism evidence="3 4">
    <name type="scientific">Candida maltosa (strain Xu316)</name>
    <name type="common">Yeast</name>
    <dbReference type="NCBI Taxonomy" id="1245528"/>
    <lineage>
        <taxon>Eukaryota</taxon>
        <taxon>Fungi</taxon>
        <taxon>Dikarya</taxon>
        <taxon>Ascomycota</taxon>
        <taxon>Saccharomycotina</taxon>
        <taxon>Pichiomycetes</taxon>
        <taxon>Debaryomycetaceae</taxon>
        <taxon>Candida/Lodderomyces clade</taxon>
        <taxon>Candida</taxon>
    </lineage>
</organism>
<dbReference type="EMBL" id="AOGT01000464">
    <property type="protein sequence ID" value="EMG49854.1"/>
    <property type="molecule type" value="Genomic_DNA"/>
</dbReference>
<feature type="domain" description="Oxo-4-hydroxy-4-carboxy-5-ureidoimidazoline decarboxylase" evidence="2">
    <location>
        <begin position="11"/>
        <end position="179"/>
    </location>
</feature>
<dbReference type="OMA" id="AIQAMCD"/>
<keyword evidence="4" id="KW-1185">Reference proteome</keyword>
<dbReference type="Gene3D" id="1.10.3330.10">
    <property type="entry name" value="Oxo-4-hydroxy-4-carboxy-5-ureidoimidazoline decarboxylase"/>
    <property type="match status" value="1"/>
</dbReference>
<sequence>MALPAIEVFKASSQSEQKQVFDHLFEPCDTLANFIFGKVMVQPFSSYQEFIELVRQELIAFVRLSEFSQARNGGEINPIVNQIIAAHPRLGEPKKEQLSVHSSNEQKSLNGDPEVIQKLKEMNETYEKTFPGLRYVVFVNGRSRHEIMDDMTRRINRRNIKLEREEAFNAMCDIALDRAHKLGVKL</sequence>
<dbReference type="AlphaFoldDB" id="M3K512"/>
<dbReference type="Pfam" id="PF09349">
    <property type="entry name" value="OHCU_decarbox"/>
    <property type="match status" value="1"/>
</dbReference>
<proteinExistence type="predicted"/>
<evidence type="ECO:0000313" key="4">
    <source>
        <dbReference type="Proteomes" id="UP000011777"/>
    </source>
</evidence>